<evidence type="ECO:0008006" key="3">
    <source>
        <dbReference type="Google" id="ProtNLM"/>
    </source>
</evidence>
<gene>
    <name evidence="1" type="ORF">MU0053_002970</name>
</gene>
<reference evidence="1 2" key="1">
    <citation type="submission" date="2023-08" db="EMBL/GenBank/DDBJ databases">
        <authorList>
            <person name="Folkvardsen B D."/>
            <person name="Norman A."/>
        </authorList>
    </citation>
    <scope>NUCLEOTIDE SEQUENCE [LARGE SCALE GENOMIC DNA]</scope>
    <source>
        <strain evidence="1 2">Mu0053</strain>
    </source>
</reference>
<dbReference type="EMBL" id="OY726397">
    <property type="protein sequence ID" value="CAJ1505576.1"/>
    <property type="molecule type" value="Genomic_DNA"/>
</dbReference>
<dbReference type="RefSeq" id="WP_308478398.1">
    <property type="nucleotide sequence ID" value="NZ_OY726397.1"/>
</dbReference>
<name>A0ABM9LVS5_9MYCO</name>
<sequence length="594" mass="64772">MGRVEWTRRTGEEIEAVVGMFICSDFPNAVRVRPSQGDGGVDIFVPGPEGFAKQRAVYQVKKFAENLTSSQKQKITRSFTTVVETSKKEGWEIAEWHLVMPLDLTDHNLARWLKDLTKDAGFPCETHGLLYCDTKAAQYPKIVDYYLHDGKDRLRAAMNDLTAVIARRSGRQPDEPLTASDVMPDLRSIYNALNEHDPFYRYEFSVSDSPPPTETSGEPGLVGVHATQYESVWIAVKIYAVSNAALEESPVRGHLQIKVPEGNAGLRQRFQKFIDYGAPVTMPLGTVSGSLGLPGGLGGELQSGGLQVLAMPEDPNADPAELILAIVEPDSETVIASTTIRRTELSTGERGLRSVFADQADLFTLEMLTTAGRVDGTMALGVDYDLAGRRPAELVDSLKVLSAWRAPNRLAFAPAFGPRDYGVVATIDTDRDGDSAKWALVCEALAKIQDHVPRLLKMPVEMSGDDAVRIVEVARIVSGEAVTGAMSGESSVYHPAEEPSIERELDRIYEFVTIKALKIELGGETIDVGKQSLFFRGIYTEATPDRSTIKPIGEGISVRYDGELEVTRVLARYLPDPATAPGPGGGTDLLPHSP</sequence>
<evidence type="ECO:0000313" key="2">
    <source>
        <dbReference type="Proteomes" id="UP001190465"/>
    </source>
</evidence>
<organism evidence="1 2">
    <name type="scientific">[Mycobacterium] burgundiense</name>
    <dbReference type="NCBI Taxonomy" id="3064286"/>
    <lineage>
        <taxon>Bacteria</taxon>
        <taxon>Bacillati</taxon>
        <taxon>Actinomycetota</taxon>
        <taxon>Actinomycetes</taxon>
        <taxon>Mycobacteriales</taxon>
        <taxon>Mycobacteriaceae</taxon>
        <taxon>Mycolicibacterium</taxon>
    </lineage>
</organism>
<accession>A0ABM9LVS5</accession>
<protein>
    <recommendedName>
        <fullName evidence="3">Restriction endonuclease type IV Mrr domain-containing protein</fullName>
    </recommendedName>
</protein>
<evidence type="ECO:0000313" key="1">
    <source>
        <dbReference type="EMBL" id="CAJ1505576.1"/>
    </source>
</evidence>
<dbReference type="Proteomes" id="UP001190465">
    <property type="component" value="Chromosome"/>
</dbReference>
<keyword evidence="2" id="KW-1185">Reference proteome</keyword>
<proteinExistence type="predicted"/>